<evidence type="ECO:0000313" key="3">
    <source>
        <dbReference type="Proteomes" id="UP000283805"/>
    </source>
</evidence>
<dbReference type="Proteomes" id="UP000283805">
    <property type="component" value="Unassembled WGS sequence"/>
</dbReference>
<dbReference type="SUPFAM" id="SSF46785">
    <property type="entry name" value="Winged helix' DNA-binding domain"/>
    <property type="match status" value="1"/>
</dbReference>
<organism evidence="2 3">
    <name type="scientific">Halopiger aswanensis</name>
    <dbReference type="NCBI Taxonomy" id="148449"/>
    <lineage>
        <taxon>Archaea</taxon>
        <taxon>Methanobacteriati</taxon>
        <taxon>Methanobacteriota</taxon>
        <taxon>Stenosarchaea group</taxon>
        <taxon>Halobacteria</taxon>
        <taxon>Halobacteriales</taxon>
        <taxon>Natrialbaceae</taxon>
        <taxon>Halopiger</taxon>
    </lineage>
</organism>
<evidence type="ECO:0000313" key="2">
    <source>
        <dbReference type="EMBL" id="RKD93352.1"/>
    </source>
</evidence>
<proteinExistence type="predicted"/>
<dbReference type="Gene3D" id="1.10.10.10">
    <property type="entry name" value="Winged helix-like DNA-binding domain superfamily/Winged helix DNA-binding domain"/>
    <property type="match status" value="1"/>
</dbReference>
<reference evidence="2 3" key="1">
    <citation type="submission" date="2018-09" db="EMBL/GenBank/DDBJ databases">
        <title>Genomic Encyclopedia of Archaeal and Bacterial Type Strains, Phase II (KMG-II): from individual species to whole genera.</title>
        <authorList>
            <person name="Goeker M."/>
        </authorList>
    </citation>
    <scope>NUCLEOTIDE SEQUENCE [LARGE SCALE GENOMIC DNA]</scope>
    <source>
        <strain evidence="2 3">DSM 13151</strain>
    </source>
</reference>
<dbReference type="AlphaFoldDB" id="A0A419WD75"/>
<dbReference type="Pfam" id="PF24035">
    <property type="entry name" value="DUF7344"/>
    <property type="match status" value="1"/>
</dbReference>
<dbReference type="InterPro" id="IPR055768">
    <property type="entry name" value="DUF7344"/>
</dbReference>
<protein>
    <recommendedName>
        <fullName evidence="1">DUF7344 domain-containing protein</fullName>
    </recommendedName>
</protein>
<dbReference type="RefSeq" id="WP_120245382.1">
    <property type="nucleotide sequence ID" value="NZ_RAPO01000003.1"/>
</dbReference>
<name>A0A419WD75_9EURY</name>
<dbReference type="InterPro" id="IPR036390">
    <property type="entry name" value="WH_DNA-bd_sf"/>
</dbReference>
<gene>
    <name evidence="2" type="ORF">ATJ93_2975</name>
</gene>
<feature type="domain" description="DUF7344" evidence="1">
    <location>
        <begin position="8"/>
        <end position="86"/>
    </location>
</feature>
<keyword evidence="3" id="KW-1185">Reference proteome</keyword>
<dbReference type="InterPro" id="IPR036388">
    <property type="entry name" value="WH-like_DNA-bd_sf"/>
</dbReference>
<sequence>MSPDDHLFRALSHPYRRHAIAALASTNSMTLRDVSNTVVSRTYAAPLTDVPSDAVTDVYLSLVHVHVPMLEDAGLIEYDPHRERIEALDLEDATRLLSVVADGRSPVGSTQ</sequence>
<dbReference type="OrthoDB" id="247722at2157"/>
<accession>A0A419WD75</accession>
<dbReference type="EMBL" id="RAPO01000003">
    <property type="protein sequence ID" value="RKD93352.1"/>
    <property type="molecule type" value="Genomic_DNA"/>
</dbReference>
<comment type="caution">
    <text evidence="2">The sequence shown here is derived from an EMBL/GenBank/DDBJ whole genome shotgun (WGS) entry which is preliminary data.</text>
</comment>
<evidence type="ECO:0000259" key="1">
    <source>
        <dbReference type="Pfam" id="PF24035"/>
    </source>
</evidence>